<dbReference type="Pfam" id="PF00443">
    <property type="entry name" value="UCH"/>
    <property type="match status" value="1"/>
</dbReference>
<accession>A0AAV9XXL3</accession>
<dbReference type="PANTHER" id="PTHR24006">
    <property type="entry name" value="UBIQUITIN CARBOXYL-TERMINAL HYDROLASE"/>
    <property type="match status" value="1"/>
</dbReference>
<dbReference type="GO" id="GO:0016579">
    <property type="term" value="P:protein deubiquitination"/>
    <property type="evidence" value="ECO:0007669"/>
    <property type="project" value="InterPro"/>
</dbReference>
<evidence type="ECO:0000313" key="3">
    <source>
        <dbReference type="Proteomes" id="UP001311799"/>
    </source>
</evidence>
<dbReference type="InterPro" id="IPR050164">
    <property type="entry name" value="Peptidase_C19"/>
</dbReference>
<evidence type="ECO:0000259" key="1">
    <source>
        <dbReference type="PROSITE" id="PS50235"/>
    </source>
</evidence>
<gene>
    <name evidence="2" type="ORF">RS030_203181</name>
</gene>
<comment type="caution">
    <text evidence="2">The sequence shown here is derived from an EMBL/GenBank/DDBJ whole genome shotgun (WGS) entry which is preliminary data.</text>
</comment>
<dbReference type="GO" id="GO:0005829">
    <property type="term" value="C:cytosol"/>
    <property type="evidence" value="ECO:0007669"/>
    <property type="project" value="TreeGrafter"/>
</dbReference>
<reference evidence="2 3" key="1">
    <citation type="submission" date="2023-10" db="EMBL/GenBank/DDBJ databases">
        <title>Comparative genomics analysis reveals potential genetic determinants of host preference in Cryptosporidium xiaoi.</title>
        <authorList>
            <person name="Xiao L."/>
            <person name="Li J."/>
        </authorList>
    </citation>
    <scope>NUCLEOTIDE SEQUENCE [LARGE SCALE GENOMIC DNA]</scope>
    <source>
        <strain evidence="2 3">52996</strain>
    </source>
</reference>
<dbReference type="CDD" id="cd02257">
    <property type="entry name" value="Peptidase_C19"/>
    <property type="match status" value="1"/>
</dbReference>
<dbReference type="PROSITE" id="PS50235">
    <property type="entry name" value="USP_3"/>
    <property type="match status" value="1"/>
</dbReference>
<dbReference type="SUPFAM" id="SSF54001">
    <property type="entry name" value="Cysteine proteinases"/>
    <property type="match status" value="1"/>
</dbReference>
<dbReference type="GO" id="GO:0005634">
    <property type="term" value="C:nucleus"/>
    <property type="evidence" value="ECO:0007669"/>
    <property type="project" value="TreeGrafter"/>
</dbReference>
<dbReference type="Gene3D" id="3.90.70.10">
    <property type="entry name" value="Cysteine proteinases"/>
    <property type="match status" value="1"/>
</dbReference>
<dbReference type="GO" id="GO:0004843">
    <property type="term" value="F:cysteine-type deubiquitinase activity"/>
    <property type="evidence" value="ECO:0007669"/>
    <property type="project" value="InterPro"/>
</dbReference>
<sequence length="925" mass="108741">MISYNNTKYMSNNFIDLNVHGLHRNYVLNNNVDDNDDYLYSYQSNTIYPNSPTSSCESLSSTYSSKSSFKRLSDSYFTSCTIKSMLAIMDNLEINNDEAKNIKRSDKYVSNKLTNDHLKFINESSNIHSSDINKSLLINEIVTNNLNSLVNVYSGTFLIELLNLDLYLLAKSLFGTYSIEYYNKSLPSACIFFSNIFELFFNENELTNIIEDRLWILFKNILVEITNVFELESMYNLKPIPTINWIIYIWNKYNFFIHINNKNIKYIINNFLFSIHINNDIKYDFISIYYFKFLSNYGYISNSYQENKKTTQSSGFVLYVLKVTKKALSYLDIEHINDLSYIINRNNNYHKFINFFELINLFKNLTKEQIISTFKKAMQIIIANNNFKYGHNSHSIPANLFLIFFNFGPIHEDNFQIILVYIISAINNVSHSFLDCMQKRLSIIHIIQFLLNSLKNASNLADKNSAIEILLKILEFNVNLYLFTDDYLKASEYINDQILSFTKEILLFKNVDSKGILNDINKNKSLCLSNLYKLYCLLIEKSYGMDEYKIKSEDINTNINKLKLNIKSKISEIYVNKNELEKKIKNFGNTCYFNSVIQCLSLSYYFIEWLIKCKYIFENDKRIINKNDIVISRLLINIVSSMMKNKSDENIVSFNVAKLIKQVSNQFDFGKQHDASELLRYLLTNIESLNNDFSMPFLFEIEDLIQCNNCMNTKIRKYKSVSILDLNVKLSKKDVYSLRMNNKSKLNFSIESIIEDYFSKENINNNKGCDNCIYKNNNVTLTKWLSITKPVKYIILTIHNYIWNGNSNIAIKNNFVKIDLKEVINIQNKYYEIYAFVFHRGNSINSGHYYAIGKKHQVDEIISNHKFKPDYVISENNFKRENLNSSDKNYNWYMYDDEIISKIDSFKQIQNINDTPFLIFAKLIE</sequence>
<protein>
    <recommendedName>
        <fullName evidence="1">USP domain-containing protein</fullName>
    </recommendedName>
</protein>
<dbReference type="EMBL" id="JAWDEY010000012">
    <property type="protein sequence ID" value="KAK6589463.1"/>
    <property type="molecule type" value="Genomic_DNA"/>
</dbReference>
<name>A0AAV9XXL3_9CRYT</name>
<dbReference type="InterPro" id="IPR038765">
    <property type="entry name" value="Papain-like_cys_pep_sf"/>
</dbReference>
<evidence type="ECO:0000313" key="2">
    <source>
        <dbReference type="EMBL" id="KAK6589463.1"/>
    </source>
</evidence>
<dbReference type="InterPro" id="IPR001394">
    <property type="entry name" value="Peptidase_C19_UCH"/>
</dbReference>
<dbReference type="AlphaFoldDB" id="A0AAV9XXL3"/>
<proteinExistence type="predicted"/>
<keyword evidence="3" id="KW-1185">Reference proteome</keyword>
<organism evidence="2 3">
    <name type="scientific">Cryptosporidium xiaoi</name>
    <dbReference type="NCBI Taxonomy" id="659607"/>
    <lineage>
        <taxon>Eukaryota</taxon>
        <taxon>Sar</taxon>
        <taxon>Alveolata</taxon>
        <taxon>Apicomplexa</taxon>
        <taxon>Conoidasida</taxon>
        <taxon>Coccidia</taxon>
        <taxon>Eucoccidiorida</taxon>
        <taxon>Eimeriorina</taxon>
        <taxon>Cryptosporidiidae</taxon>
        <taxon>Cryptosporidium</taxon>
    </lineage>
</organism>
<feature type="domain" description="USP" evidence="1">
    <location>
        <begin position="582"/>
        <end position="924"/>
    </location>
</feature>
<dbReference type="Proteomes" id="UP001311799">
    <property type="component" value="Unassembled WGS sequence"/>
</dbReference>
<dbReference type="InterPro" id="IPR028889">
    <property type="entry name" value="USP"/>
</dbReference>